<dbReference type="EMBL" id="JAFJMO010000006">
    <property type="protein sequence ID" value="KAJ8275148.1"/>
    <property type="molecule type" value="Genomic_DNA"/>
</dbReference>
<protein>
    <submittedName>
        <fullName evidence="2">Uncharacterized protein</fullName>
    </submittedName>
</protein>
<dbReference type="InterPro" id="IPR027973">
    <property type="entry name" value="FSAF1-like"/>
</dbReference>
<organism evidence="2 3">
    <name type="scientific">Conger conger</name>
    <name type="common">Conger eel</name>
    <name type="synonym">Muraena conger</name>
    <dbReference type="NCBI Taxonomy" id="82655"/>
    <lineage>
        <taxon>Eukaryota</taxon>
        <taxon>Metazoa</taxon>
        <taxon>Chordata</taxon>
        <taxon>Craniata</taxon>
        <taxon>Vertebrata</taxon>
        <taxon>Euteleostomi</taxon>
        <taxon>Actinopterygii</taxon>
        <taxon>Neopterygii</taxon>
        <taxon>Teleostei</taxon>
        <taxon>Anguilliformes</taxon>
        <taxon>Congridae</taxon>
        <taxon>Conger</taxon>
    </lineage>
</organism>
<gene>
    <name evidence="2" type="ORF">COCON_G00097730</name>
</gene>
<keyword evidence="3" id="KW-1185">Reference proteome</keyword>
<dbReference type="PANTHER" id="PTHR28366">
    <property type="entry name" value="CHROMOSOME 1 OPEN READING FRAME 131"/>
    <property type="match status" value="1"/>
</dbReference>
<dbReference type="Proteomes" id="UP001152803">
    <property type="component" value="Unassembled WGS sequence"/>
</dbReference>
<accession>A0A9Q1DMC6</accession>
<dbReference type="Pfam" id="PF15375">
    <property type="entry name" value="FSAF1"/>
    <property type="match status" value="1"/>
</dbReference>
<feature type="compositionally biased region" description="Basic residues" evidence="1">
    <location>
        <begin position="35"/>
        <end position="47"/>
    </location>
</feature>
<evidence type="ECO:0000256" key="1">
    <source>
        <dbReference type="SAM" id="MobiDB-lite"/>
    </source>
</evidence>
<dbReference type="OrthoDB" id="10067479at2759"/>
<feature type="region of interest" description="Disordered" evidence="1">
    <location>
        <begin position="114"/>
        <end position="134"/>
    </location>
</feature>
<dbReference type="AlphaFoldDB" id="A0A9Q1DMC6"/>
<sequence length="263" mass="29737">MSLNTDDDGGADSDNIFLDDVLNRLYDFGDGPQEKRKKKSLKTKRKKSHEEVEYTSVDSGHASKDGGLDCTNSLERNIAVTSVPVPESCKVGNTTQATKRPAQVEVVTFQNPLKKKKTKTIPTPEIKPPAADEKKVVDQKDLGLSLEKARLEVHRFGITGYQKEQQRLFEQERAIMLGARPPRKQYVNYKAYQQMIKDKKQKAKEEPNLDNNKKKNKKESKERGEKRKSSSSIPTGQVGRFKNGMLTLSTKEIQMIKTSKVIK</sequence>
<name>A0A9Q1DMC6_CONCO</name>
<proteinExistence type="predicted"/>
<feature type="region of interest" description="Disordered" evidence="1">
    <location>
        <begin position="196"/>
        <end position="244"/>
    </location>
</feature>
<dbReference type="InterPro" id="IPR052852">
    <property type="entry name" value="SSU_Processome_Comp"/>
</dbReference>
<feature type="compositionally biased region" description="Basic and acidic residues" evidence="1">
    <location>
        <begin position="203"/>
        <end position="228"/>
    </location>
</feature>
<comment type="caution">
    <text evidence="2">The sequence shown here is derived from an EMBL/GenBank/DDBJ whole genome shotgun (WGS) entry which is preliminary data.</text>
</comment>
<dbReference type="PANTHER" id="PTHR28366:SF1">
    <property type="entry name" value="CHROMOSOME 1 OPEN READING FRAME 131"/>
    <property type="match status" value="1"/>
</dbReference>
<evidence type="ECO:0000313" key="3">
    <source>
        <dbReference type="Proteomes" id="UP001152803"/>
    </source>
</evidence>
<feature type="region of interest" description="Disordered" evidence="1">
    <location>
        <begin position="27"/>
        <end position="68"/>
    </location>
</feature>
<reference evidence="2" key="1">
    <citation type="journal article" date="2023" name="Science">
        <title>Genome structures resolve the early diversification of teleost fishes.</title>
        <authorList>
            <person name="Parey E."/>
            <person name="Louis A."/>
            <person name="Montfort J."/>
            <person name="Bouchez O."/>
            <person name="Roques C."/>
            <person name="Iampietro C."/>
            <person name="Lluch J."/>
            <person name="Castinel A."/>
            <person name="Donnadieu C."/>
            <person name="Desvignes T."/>
            <person name="Floi Bucao C."/>
            <person name="Jouanno E."/>
            <person name="Wen M."/>
            <person name="Mejri S."/>
            <person name="Dirks R."/>
            <person name="Jansen H."/>
            <person name="Henkel C."/>
            <person name="Chen W.J."/>
            <person name="Zahm M."/>
            <person name="Cabau C."/>
            <person name="Klopp C."/>
            <person name="Thompson A.W."/>
            <person name="Robinson-Rechavi M."/>
            <person name="Braasch I."/>
            <person name="Lecointre G."/>
            <person name="Bobe J."/>
            <person name="Postlethwait J.H."/>
            <person name="Berthelot C."/>
            <person name="Roest Crollius H."/>
            <person name="Guiguen Y."/>
        </authorList>
    </citation>
    <scope>NUCLEOTIDE SEQUENCE</scope>
    <source>
        <strain evidence="2">Concon-B</strain>
    </source>
</reference>
<evidence type="ECO:0000313" key="2">
    <source>
        <dbReference type="EMBL" id="KAJ8275148.1"/>
    </source>
</evidence>